<comment type="caution">
    <text evidence="2">The sequence shown here is derived from an EMBL/GenBank/DDBJ whole genome shotgun (WGS) entry which is preliminary data.</text>
</comment>
<organism evidence="2 3">
    <name type="scientific">Candidatus Kaiserbacteria bacterium RIFCSPLOWO2_01_FULL_52_12b</name>
    <dbReference type="NCBI Taxonomy" id="1798509"/>
    <lineage>
        <taxon>Bacteria</taxon>
        <taxon>Candidatus Kaiseribacteriota</taxon>
    </lineage>
</organism>
<evidence type="ECO:0000313" key="3">
    <source>
        <dbReference type="Proteomes" id="UP000178811"/>
    </source>
</evidence>
<sequence length="238" mass="26074">MNMKGFTTKRARQKRNSDFSFANERKEQTRLCGFTLIETMVAVSILAIAVAGPLVTASRAMVAAQTARDQLIASHLAQEGVEYVRALRDNAYLVRYQEGEANASYNAWQDFLYGPEPTSLNNCIYDNSTFPGAATTPGSVVCTLDPTFPIGVGTGYALQPCTPDPLTFPLPACTKLYLNGTTNFYTQQSTGAVETPFKRTIQINRISPVTENVIVTVTWTFHGQGQTVEARTGLSPWQ</sequence>
<keyword evidence="1" id="KW-0812">Transmembrane</keyword>
<name>A0A1F6EY16_9BACT</name>
<dbReference type="AlphaFoldDB" id="A0A1F6EY16"/>
<evidence type="ECO:0000256" key="1">
    <source>
        <dbReference type="SAM" id="Phobius"/>
    </source>
</evidence>
<dbReference type="Pfam" id="PF07963">
    <property type="entry name" value="N_methyl"/>
    <property type="match status" value="1"/>
</dbReference>
<evidence type="ECO:0000313" key="2">
    <source>
        <dbReference type="EMBL" id="OGG78534.1"/>
    </source>
</evidence>
<dbReference type="NCBIfam" id="TIGR02532">
    <property type="entry name" value="IV_pilin_GFxxxE"/>
    <property type="match status" value="1"/>
</dbReference>
<accession>A0A1F6EY16</accession>
<dbReference type="InterPro" id="IPR012902">
    <property type="entry name" value="N_methyl_site"/>
</dbReference>
<keyword evidence="1" id="KW-1133">Transmembrane helix</keyword>
<proteinExistence type="predicted"/>
<feature type="transmembrane region" description="Helical" evidence="1">
    <location>
        <begin position="31"/>
        <end position="55"/>
    </location>
</feature>
<protein>
    <submittedName>
        <fullName evidence="2">Uncharacterized protein</fullName>
    </submittedName>
</protein>
<gene>
    <name evidence="2" type="ORF">A3A36_00555</name>
</gene>
<keyword evidence="1" id="KW-0472">Membrane</keyword>
<dbReference type="Proteomes" id="UP000178811">
    <property type="component" value="Unassembled WGS sequence"/>
</dbReference>
<reference evidence="2 3" key="1">
    <citation type="journal article" date="2016" name="Nat. Commun.">
        <title>Thousands of microbial genomes shed light on interconnected biogeochemical processes in an aquifer system.</title>
        <authorList>
            <person name="Anantharaman K."/>
            <person name="Brown C.T."/>
            <person name="Hug L.A."/>
            <person name="Sharon I."/>
            <person name="Castelle C.J."/>
            <person name="Probst A.J."/>
            <person name="Thomas B.C."/>
            <person name="Singh A."/>
            <person name="Wilkins M.J."/>
            <person name="Karaoz U."/>
            <person name="Brodie E.L."/>
            <person name="Williams K.H."/>
            <person name="Hubbard S.S."/>
            <person name="Banfield J.F."/>
        </authorList>
    </citation>
    <scope>NUCLEOTIDE SEQUENCE [LARGE SCALE GENOMIC DNA]</scope>
</reference>
<dbReference type="EMBL" id="MFLW01000006">
    <property type="protein sequence ID" value="OGG78534.1"/>
    <property type="molecule type" value="Genomic_DNA"/>
</dbReference>